<accession>Q5JJS0</accession>
<reference evidence="2" key="2">
    <citation type="journal article" date="2008" name="Nucleic Acids Res.">
        <title>The rice annotation project database (RAP-DB): 2008 update.</title>
        <authorList>
            <consortium name="The rice annotation project (RAP)"/>
        </authorList>
    </citation>
    <scope>GENOME REANNOTATION</scope>
    <source>
        <strain evidence="2">cv. Nipponbare</strain>
    </source>
</reference>
<dbReference type="EMBL" id="AP004614">
    <property type="protein sequence ID" value="BAD88287.1"/>
    <property type="molecule type" value="Genomic_DNA"/>
</dbReference>
<gene>
    <name evidence="1" type="primary">OSJNBa0042P21.17</name>
</gene>
<dbReference type="AlphaFoldDB" id="Q5JJS0"/>
<name>Q5JJS0_ORYSJ</name>
<dbReference type="Proteomes" id="UP000000763">
    <property type="component" value="Chromosome 1"/>
</dbReference>
<protein>
    <submittedName>
        <fullName evidence="1">Uncharacterized protein</fullName>
    </submittedName>
</protein>
<evidence type="ECO:0000313" key="2">
    <source>
        <dbReference type="Proteomes" id="UP000000763"/>
    </source>
</evidence>
<organism evidence="1 2">
    <name type="scientific">Oryza sativa subsp. japonica</name>
    <name type="common">Rice</name>
    <dbReference type="NCBI Taxonomy" id="39947"/>
    <lineage>
        <taxon>Eukaryota</taxon>
        <taxon>Viridiplantae</taxon>
        <taxon>Streptophyta</taxon>
        <taxon>Embryophyta</taxon>
        <taxon>Tracheophyta</taxon>
        <taxon>Spermatophyta</taxon>
        <taxon>Magnoliopsida</taxon>
        <taxon>Liliopsida</taxon>
        <taxon>Poales</taxon>
        <taxon>Poaceae</taxon>
        <taxon>BOP clade</taxon>
        <taxon>Oryzoideae</taxon>
        <taxon>Oryzeae</taxon>
        <taxon>Oryzinae</taxon>
        <taxon>Oryza</taxon>
        <taxon>Oryza sativa</taxon>
    </lineage>
</organism>
<proteinExistence type="predicted"/>
<evidence type="ECO:0000313" key="1">
    <source>
        <dbReference type="EMBL" id="BAD88287.1"/>
    </source>
</evidence>
<sequence>MDQYPFSFIKQLLSFSTNLIFLFLEGHRRRISARCLMCNRMNYNFVFCLLKTYRTYSSVMGGRHARWCTEGGLWVAVRDVEAGAANSGREPELLINKKKM</sequence>
<reference evidence="2" key="1">
    <citation type="journal article" date="2005" name="Nature">
        <title>The map-based sequence of the rice genome.</title>
        <authorList>
            <consortium name="International rice genome sequencing project (IRGSP)"/>
            <person name="Matsumoto T."/>
            <person name="Wu J."/>
            <person name="Kanamori H."/>
            <person name="Katayose Y."/>
            <person name="Fujisawa M."/>
            <person name="Namiki N."/>
            <person name="Mizuno H."/>
            <person name="Yamamoto K."/>
            <person name="Antonio B.A."/>
            <person name="Baba T."/>
            <person name="Sakata K."/>
            <person name="Nagamura Y."/>
            <person name="Aoki H."/>
            <person name="Arikawa K."/>
            <person name="Arita K."/>
            <person name="Bito T."/>
            <person name="Chiden Y."/>
            <person name="Fujitsuka N."/>
            <person name="Fukunaka R."/>
            <person name="Hamada M."/>
            <person name="Harada C."/>
            <person name="Hayashi A."/>
            <person name="Hijishita S."/>
            <person name="Honda M."/>
            <person name="Hosokawa S."/>
            <person name="Ichikawa Y."/>
            <person name="Idonuma A."/>
            <person name="Iijima M."/>
            <person name="Ikeda M."/>
            <person name="Ikeno M."/>
            <person name="Ito K."/>
            <person name="Ito S."/>
            <person name="Ito T."/>
            <person name="Ito Y."/>
            <person name="Ito Y."/>
            <person name="Iwabuchi A."/>
            <person name="Kamiya K."/>
            <person name="Karasawa W."/>
            <person name="Kurita K."/>
            <person name="Katagiri S."/>
            <person name="Kikuta A."/>
            <person name="Kobayashi H."/>
            <person name="Kobayashi N."/>
            <person name="Machita K."/>
            <person name="Maehara T."/>
            <person name="Masukawa M."/>
            <person name="Mizubayashi T."/>
            <person name="Mukai Y."/>
            <person name="Nagasaki H."/>
            <person name="Nagata Y."/>
            <person name="Naito S."/>
            <person name="Nakashima M."/>
            <person name="Nakama Y."/>
            <person name="Nakamichi Y."/>
            <person name="Nakamura M."/>
            <person name="Meguro A."/>
            <person name="Negishi M."/>
            <person name="Ohta I."/>
            <person name="Ohta T."/>
            <person name="Okamoto M."/>
            <person name="Ono N."/>
            <person name="Saji S."/>
            <person name="Sakaguchi M."/>
            <person name="Sakai K."/>
            <person name="Shibata M."/>
            <person name="Shimokawa T."/>
            <person name="Song J."/>
            <person name="Takazaki Y."/>
            <person name="Terasawa K."/>
            <person name="Tsugane M."/>
            <person name="Tsuji K."/>
            <person name="Ueda S."/>
            <person name="Waki K."/>
            <person name="Yamagata H."/>
            <person name="Yamamoto M."/>
            <person name="Yamamoto S."/>
            <person name="Yamane H."/>
            <person name="Yoshiki S."/>
            <person name="Yoshihara R."/>
            <person name="Yukawa K."/>
            <person name="Zhong H."/>
            <person name="Yano M."/>
            <person name="Yuan Q."/>
            <person name="Ouyang S."/>
            <person name="Liu J."/>
            <person name="Jones K.M."/>
            <person name="Gansberger K."/>
            <person name="Moffat K."/>
            <person name="Hill J."/>
            <person name="Bera J."/>
            <person name="Fadrosh D."/>
            <person name="Jin S."/>
            <person name="Johri S."/>
            <person name="Kim M."/>
            <person name="Overton L."/>
            <person name="Reardon M."/>
            <person name="Tsitrin T."/>
            <person name="Vuong H."/>
            <person name="Weaver B."/>
            <person name="Ciecko A."/>
            <person name="Tallon L."/>
            <person name="Jackson J."/>
            <person name="Pai G."/>
            <person name="Aken S.V."/>
            <person name="Utterback T."/>
            <person name="Reidmuller S."/>
            <person name="Feldblyum T."/>
            <person name="Hsiao J."/>
            <person name="Zismann V."/>
            <person name="Iobst S."/>
            <person name="de Vazeille A.R."/>
            <person name="Buell C.R."/>
            <person name="Ying K."/>
            <person name="Li Y."/>
            <person name="Lu T."/>
            <person name="Huang Y."/>
            <person name="Zhao Q."/>
            <person name="Feng Q."/>
            <person name="Zhang L."/>
            <person name="Zhu J."/>
            <person name="Weng Q."/>
            <person name="Mu J."/>
            <person name="Lu Y."/>
            <person name="Fan D."/>
            <person name="Liu Y."/>
            <person name="Guan J."/>
            <person name="Zhang Y."/>
            <person name="Yu S."/>
            <person name="Liu X."/>
            <person name="Zhang Y."/>
            <person name="Hong G."/>
            <person name="Han B."/>
            <person name="Choisne N."/>
            <person name="Demange N."/>
            <person name="Orjeda G."/>
            <person name="Samain S."/>
            <person name="Cattolico L."/>
            <person name="Pelletier E."/>
            <person name="Couloux A."/>
            <person name="Segurens B."/>
            <person name="Wincker P."/>
            <person name="D'Hont A."/>
            <person name="Scarpelli C."/>
            <person name="Weissenbach J."/>
            <person name="Salanoubat M."/>
            <person name="Quetier F."/>
            <person name="Yu Y."/>
            <person name="Kim H.R."/>
            <person name="Rambo T."/>
            <person name="Currie J."/>
            <person name="Collura K."/>
            <person name="Luo M."/>
            <person name="Yang T."/>
            <person name="Ammiraju J.S.S."/>
            <person name="Engler F."/>
            <person name="Soderlund C."/>
            <person name="Wing R.A."/>
            <person name="Palmer L.E."/>
            <person name="de la Bastide M."/>
            <person name="Spiegel L."/>
            <person name="Nascimento L."/>
            <person name="Zutavern T."/>
            <person name="O'Shaughnessy A."/>
            <person name="Dike S."/>
            <person name="Dedhia N."/>
            <person name="Preston R."/>
            <person name="Balija V."/>
            <person name="McCombie W.R."/>
            <person name="Chow T."/>
            <person name="Chen H."/>
            <person name="Chung M."/>
            <person name="Chen C."/>
            <person name="Shaw J."/>
            <person name="Wu H."/>
            <person name="Hsiao K."/>
            <person name="Chao Y."/>
            <person name="Chu M."/>
            <person name="Cheng C."/>
            <person name="Hour A."/>
            <person name="Lee P."/>
            <person name="Lin S."/>
            <person name="Lin Y."/>
            <person name="Liou J."/>
            <person name="Liu S."/>
            <person name="Hsing Y."/>
            <person name="Raghuvanshi S."/>
            <person name="Mohanty A."/>
            <person name="Bharti A.K."/>
            <person name="Gaur A."/>
            <person name="Gupta V."/>
            <person name="Kumar D."/>
            <person name="Ravi V."/>
            <person name="Vij S."/>
            <person name="Kapur A."/>
            <person name="Khurana P."/>
            <person name="Khurana P."/>
            <person name="Khurana J.P."/>
            <person name="Tyagi A.K."/>
            <person name="Gaikwad K."/>
            <person name="Singh A."/>
            <person name="Dalal V."/>
            <person name="Srivastava S."/>
            <person name="Dixit A."/>
            <person name="Pal A.K."/>
            <person name="Ghazi I.A."/>
            <person name="Yadav M."/>
            <person name="Pandit A."/>
            <person name="Bhargava A."/>
            <person name="Sureshbabu K."/>
            <person name="Batra K."/>
            <person name="Sharma T.R."/>
            <person name="Mohapatra T."/>
            <person name="Singh N.K."/>
            <person name="Messing J."/>
            <person name="Nelson A.B."/>
            <person name="Fuks G."/>
            <person name="Kavchok S."/>
            <person name="Keizer G."/>
            <person name="Linton E."/>
            <person name="Llaca V."/>
            <person name="Song R."/>
            <person name="Tanyolac B."/>
            <person name="Young S."/>
            <person name="Ho-Il K."/>
            <person name="Hahn J.H."/>
            <person name="Sangsakoo G."/>
            <person name="Vanavichit A."/>
            <person name="de Mattos Luiz.A.T."/>
            <person name="Zimmer P.D."/>
            <person name="Malone G."/>
            <person name="Dellagostin O."/>
            <person name="de Oliveira A.C."/>
            <person name="Bevan M."/>
            <person name="Bancroft I."/>
            <person name="Minx P."/>
            <person name="Cordum H."/>
            <person name="Wilson R."/>
            <person name="Cheng Z."/>
            <person name="Jin W."/>
            <person name="Jiang J."/>
            <person name="Leong S.A."/>
            <person name="Iwama H."/>
            <person name="Gojobori T."/>
            <person name="Itoh T."/>
            <person name="Niimura Y."/>
            <person name="Fujii Y."/>
            <person name="Habara T."/>
            <person name="Sakai H."/>
            <person name="Sato Y."/>
            <person name="Wilson G."/>
            <person name="Kumar K."/>
            <person name="McCouch S."/>
            <person name="Juretic N."/>
            <person name="Hoen D."/>
            <person name="Wright S."/>
            <person name="Bruskiewich R."/>
            <person name="Bureau T."/>
            <person name="Miyao A."/>
            <person name="Hirochika H."/>
            <person name="Nishikawa T."/>
            <person name="Kadowaki K."/>
            <person name="Sugiura M."/>
            <person name="Burr B."/>
            <person name="Sasaki T."/>
        </authorList>
    </citation>
    <scope>NUCLEOTIDE SEQUENCE [LARGE SCALE GENOMIC DNA]</scope>
    <source>
        <strain evidence="2">cv. Nipponbare</strain>
    </source>
</reference>